<organism evidence="2">
    <name type="scientific">marine metagenome</name>
    <dbReference type="NCBI Taxonomy" id="408172"/>
    <lineage>
        <taxon>unclassified sequences</taxon>
        <taxon>metagenomes</taxon>
        <taxon>ecological metagenomes</taxon>
    </lineage>
</organism>
<feature type="domain" description="Glycoside hydrolase family 13 N-terminal" evidence="1">
    <location>
        <begin position="21"/>
        <end position="79"/>
    </location>
</feature>
<dbReference type="GO" id="GO:0005975">
    <property type="term" value="P:carbohydrate metabolic process"/>
    <property type="evidence" value="ECO:0007669"/>
    <property type="project" value="InterPro"/>
</dbReference>
<dbReference type="InterPro" id="IPR014756">
    <property type="entry name" value="Ig_E-set"/>
</dbReference>
<name>A0A382R7S4_9ZZZZ</name>
<dbReference type="Gene3D" id="2.60.40.10">
    <property type="entry name" value="Immunoglobulins"/>
    <property type="match status" value="1"/>
</dbReference>
<dbReference type="Pfam" id="PF02922">
    <property type="entry name" value="CBM_48"/>
    <property type="match status" value="1"/>
</dbReference>
<sequence>MDNLQFNSNGNERYSAKAMAKPINFLCIAPEAQEVCVIGDFNDWNGDSHAMKRQFDGSWSMQIDLHHGHHRYQFLIDGKPSLDPRANGVVRNEQNERVSLIAVS</sequence>
<dbReference type="CDD" id="cd07184">
    <property type="entry name" value="E_set_Isoamylase_like_N"/>
    <property type="match status" value="1"/>
</dbReference>
<dbReference type="GO" id="GO:0004553">
    <property type="term" value="F:hydrolase activity, hydrolyzing O-glycosyl compounds"/>
    <property type="evidence" value="ECO:0007669"/>
    <property type="project" value="InterPro"/>
</dbReference>
<gene>
    <name evidence="2" type="ORF">METZ01_LOCUS346633</name>
</gene>
<dbReference type="AlphaFoldDB" id="A0A382R7S4"/>
<evidence type="ECO:0000313" key="2">
    <source>
        <dbReference type="EMBL" id="SVC93779.1"/>
    </source>
</evidence>
<reference evidence="2" key="1">
    <citation type="submission" date="2018-05" db="EMBL/GenBank/DDBJ databases">
        <authorList>
            <person name="Lanie J.A."/>
            <person name="Ng W.-L."/>
            <person name="Kazmierczak K.M."/>
            <person name="Andrzejewski T.M."/>
            <person name="Davidsen T.M."/>
            <person name="Wayne K.J."/>
            <person name="Tettelin H."/>
            <person name="Glass J.I."/>
            <person name="Rusch D."/>
            <person name="Podicherti R."/>
            <person name="Tsui H.-C.T."/>
            <person name="Winkler M.E."/>
        </authorList>
    </citation>
    <scope>NUCLEOTIDE SEQUENCE</scope>
</reference>
<evidence type="ECO:0000259" key="1">
    <source>
        <dbReference type="Pfam" id="PF02922"/>
    </source>
</evidence>
<proteinExistence type="predicted"/>
<dbReference type="SUPFAM" id="SSF81296">
    <property type="entry name" value="E set domains"/>
    <property type="match status" value="1"/>
</dbReference>
<dbReference type="InterPro" id="IPR013783">
    <property type="entry name" value="Ig-like_fold"/>
</dbReference>
<dbReference type="EMBL" id="UINC01119732">
    <property type="protein sequence ID" value="SVC93779.1"/>
    <property type="molecule type" value="Genomic_DNA"/>
</dbReference>
<dbReference type="InterPro" id="IPR004193">
    <property type="entry name" value="Glyco_hydro_13_N"/>
</dbReference>
<protein>
    <recommendedName>
        <fullName evidence="1">Glycoside hydrolase family 13 N-terminal domain-containing protein</fullName>
    </recommendedName>
</protein>
<accession>A0A382R7S4</accession>